<feature type="non-terminal residue" evidence="2">
    <location>
        <position position="41"/>
    </location>
</feature>
<accession>A0A8S3G0Z9</accession>
<feature type="compositionally biased region" description="Polar residues" evidence="1">
    <location>
        <begin position="11"/>
        <end position="23"/>
    </location>
</feature>
<evidence type="ECO:0000256" key="1">
    <source>
        <dbReference type="SAM" id="MobiDB-lite"/>
    </source>
</evidence>
<comment type="caution">
    <text evidence="2">The sequence shown here is derived from an EMBL/GenBank/DDBJ whole genome shotgun (WGS) entry which is preliminary data.</text>
</comment>
<sequence length="41" mass="4388">MSVIPTPPPIKSTNNDLLSSEPTIKSSSLLDSVNSSCHFDQ</sequence>
<dbReference type="Proteomes" id="UP000681720">
    <property type="component" value="Unassembled WGS sequence"/>
</dbReference>
<evidence type="ECO:0000313" key="3">
    <source>
        <dbReference type="Proteomes" id="UP000681720"/>
    </source>
</evidence>
<dbReference type="AlphaFoldDB" id="A0A8S3G0Z9"/>
<protein>
    <submittedName>
        <fullName evidence="2">Uncharacterized protein</fullName>
    </submittedName>
</protein>
<gene>
    <name evidence="2" type="ORF">GIL414_LOCUS64768</name>
</gene>
<dbReference type="EMBL" id="CAJOBJ010282958">
    <property type="protein sequence ID" value="CAF5146004.1"/>
    <property type="molecule type" value="Genomic_DNA"/>
</dbReference>
<evidence type="ECO:0000313" key="2">
    <source>
        <dbReference type="EMBL" id="CAF5146004.1"/>
    </source>
</evidence>
<feature type="region of interest" description="Disordered" evidence="1">
    <location>
        <begin position="1"/>
        <end position="23"/>
    </location>
</feature>
<feature type="compositionally biased region" description="Pro residues" evidence="1">
    <location>
        <begin position="1"/>
        <end position="10"/>
    </location>
</feature>
<reference evidence="2" key="1">
    <citation type="submission" date="2021-02" db="EMBL/GenBank/DDBJ databases">
        <authorList>
            <person name="Nowell W R."/>
        </authorList>
    </citation>
    <scope>NUCLEOTIDE SEQUENCE</scope>
</reference>
<name>A0A8S3G0Z9_9BILA</name>
<proteinExistence type="predicted"/>
<organism evidence="2 3">
    <name type="scientific">Rotaria magnacalcarata</name>
    <dbReference type="NCBI Taxonomy" id="392030"/>
    <lineage>
        <taxon>Eukaryota</taxon>
        <taxon>Metazoa</taxon>
        <taxon>Spiralia</taxon>
        <taxon>Gnathifera</taxon>
        <taxon>Rotifera</taxon>
        <taxon>Eurotatoria</taxon>
        <taxon>Bdelloidea</taxon>
        <taxon>Philodinida</taxon>
        <taxon>Philodinidae</taxon>
        <taxon>Rotaria</taxon>
    </lineage>
</organism>